<feature type="compositionally biased region" description="Low complexity" evidence="2">
    <location>
        <begin position="309"/>
        <end position="330"/>
    </location>
</feature>
<keyword evidence="1" id="KW-0732">Signal</keyword>
<organism evidence="4 5">
    <name type="scientific">Mycolicibacterium vanbaalenii</name>
    <name type="common">Mycobacterium vanbaalenii</name>
    <dbReference type="NCBI Taxonomy" id="110539"/>
    <lineage>
        <taxon>Bacteria</taxon>
        <taxon>Bacillati</taxon>
        <taxon>Actinomycetota</taxon>
        <taxon>Actinomycetes</taxon>
        <taxon>Mycobacteriales</taxon>
        <taxon>Mycobacteriaceae</taxon>
        <taxon>Mycolicibacterium</taxon>
    </lineage>
</organism>
<feature type="compositionally biased region" description="Low complexity" evidence="2">
    <location>
        <begin position="203"/>
        <end position="256"/>
    </location>
</feature>
<proteinExistence type="predicted"/>
<feature type="domain" description="MPT63-like" evidence="3">
    <location>
        <begin position="68"/>
        <end position="189"/>
    </location>
</feature>
<dbReference type="InterPro" id="IPR015250">
    <property type="entry name" value="MPT63-like"/>
</dbReference>
<dbReference type="AlphaFoldDB" id="A0A5S9MT29"/>
<dbReference type="Proteomes" id="UP000430146">
    <property type="component" value="Unassembled WGS sequence"/>
</dbReference>
<reference evidence="4 5" key="1">
    <citation type="submission" date="2019-11" db="EMBL/GenBank/DDBJ databases">
        <authorList>
            <person name="Holert J."/>
        </authorList>
    </citation>
    <scope>NUCLEOTIDE SEQUENCE [LARGE SCALE GENOMIC DNA]</scope>
    <source>
        <strain evidence="4">BC8_1</strain>
    </source>
</reference>
<dbReference type="EMBL" id="CACSIP010000001">
    <property type="protein sequence ID" value="CAA0080383.1"/>
    <property type="molecule type" value="Genomic_DNA"/>
</dbReference>
<dbReference type="GO" id="GO:0005615">
    <property type="term" value="C:extracellular space"/>
    <property type="evidence" value="ECO:0007669"/>
    <property type="project" value="InterPro"/>
</dbReference>
<feature type="compositionally biased region" description="Low complexity" evidence="2">
    <location>
        <begin position="274"/>
        <end position="283"/>
    </location>
</feature>
<evidence type="ECO:0000313" key="5">
    <source>
        <dbReference type="Proteomes" id="UP000430146"/>
    </source>
</evidence>
<protein>
    <submittedName>
        <fullName evidence="4">Immunogenic protein MPT63</fullName>
    </submittedName>
</protein>
<evidence type="ECO:0000256" key="2">
    <source>
        <dbReference type="SAM" id="MobiDB-lite"/>
    </source>
</evidence>
<feature type="region of interest" description="Disordered" evidence="2">
    <location>
        <begin position="195"/>
        <end position="330"/>
    </location>
</feature>
<gene>
    <name evidence="4" type="ORF">AELLOGFF_00238</name>
</gene>
<dbReference type="SUPFAM" id="SSF81982">
    <property type="entry name" value="Antigen MPT63/MPB63 (immunoprotective extracellular protein)"/>
    <property type="match status" value="1"/>
</dbReference>
<dbReference type="Gene3D" id="2.60.40.1240">
    <property type="match status" value="1"/>
</dbReference>
<sequence>MRTLRSGIPPPACTDLIIYFAGGNTSLRSKESRRHHVKIKPAFVATAAAAAAAISVAAAPFASAEDVEIQSLGEPGELVNGDVVQHWTVTGLKPSTDTIPYQPTGTLWEATATDEAISGSAIPIVANLNARAENGDTYRVLFGVATSQGVNPATLAPGETTTGKVYFDVTGEQPDSVAYNAGGQDLLVWVEAPPAPASGSTGTSVPAQTYTTTTPSAPSDSSDTAETAEPAPEAGAAEETPAPTATPVPAGSAGTPLPEGSSGTPLPEGSSGTPLPEGAAPAPDAAPSPVPAAVAPEGSSGTPLPEGSTGTPAPEGAAPTTTVVAPAPPA</sequence>
<evidence type="ECO:0000313" key="4">
    <source>
        <dbReference type="EMBL" id="CAA0080383.1"/>
    </source>
</evidence>
<name>A0A5S9MT29_MYCVN</name>
<dbReference type="InterPro" id="IPR029050">
    <property type="entry name" value="Immunoprotect_excell_Ig-like"/>
</dbReference>
<dbReference type="Pfam" id="PF09167">
    <property type="entry name" value="DUF1942"/>
    <property type="match status" value="1"/>
</dbReference>
<evidence type="ECO:0000259" key="3">
    <source>
        <dbReference type="Pfam" id="PF09167"/>
    </source>
</evidence>
<keyword evidence="5" id="KW-1185">Reference proteome</keyword>
<evidence type="ECO:0000256" key="1">
    <source>
        <dbReference type="ARBA" id="ARBA00022729"/>
    </source>
</evidence>
<accession>A0A5S9MT29</accession>